<sequence>MSKHDVVPPIPPTDFIDPLTATQQAAQHNSAEEPRRLEIKPIKHKEAEERLIVFTDPWTIDLEKKSAIKKSKQDAKAEH</sequence>
<dbReference type="AlphaFoldDB" id="A0A1L8SSC5"/>
<dbReference type="RefSeq" id="WP_071862955.1">
    <property type="nucleotide sequence ID" value="NZ_JBHLVS010000010.1"/>
</dbReference>
<organism evidence="1 2">
    <name type="scientific">Enterococcus devriesei</name>
    <dbReference type="NCBI Taxonomy" id="319970"/>
    <lineage>
        <taxon>Bacteria</taxon>
        <taxon>Bacillati</taxon>
        <taxon>Bacillota</taxon>
        <taxon>Bacilli</taxon>
        <taxon>Lactobacillales</taxon>
        <taxon>Enterococcaceae</taxon>
        <taxon>Enterococcus</taxon>
    </lineage>
</organism>
<keyword evidence="2" id="KW-1185">Reference proteome</keyword>
<accession>A0A1L8SSC5</accession>
<proteinExistence type="predicted"/>
<evidence type="ECO:0000313" key="2">
    <source>
        <dbReference type="Proteomes" id="UP000183700"/>
    </source>
</evidence>
<protein>
    <submittedName>
        <fullName evidence="1">Uncharacterized protein</fullName>
    </submittedName>
</protein>
<dbReference type="OrthoDB" id="2195110at2"/>
<evidence type="ECO:0000313" key="1">
    <source>
        <dbReference type="EMBL" id="OJG34876.1"/>
    </source>
</evidence>
<comment type="caution">
    <text evidence="1">The sequence shown here is derived from an EMBL/GenBank/DDBJ whole genome shotgun (WGS) entry which is preliminary data.</text>
</comment>
<gene>
    <name evidence="1" type="ORF">RV00_GL000593</name>
</gene>
<reference evidence="1 2" key="1">
    <citation type="submission" date="2014-12" db="EMBL/GenBank/DDBJ databases">
        <title>Draft genome sequences of 29 type strains of Enterococci.</title>
        <authorList>
            <person name="Zhong Z."/>
            <person name="Sun Z."/>
            <person name="Liu W."/>
            <person name="Zhang W."/>
            <person name="Zhang H."/>
        </authorList>
    </citation>
    <scope>NUCLEOTIDE SEQUENCE [LARGE SCALE GENOMIC DNA]</scope>
    <source>
        <strain evidence="1 2">DSM 22802</strain>
    </source>
</reference>
<name>A0A1L8SSC5_9ENTE</name>
<dbReference type="Proteomes" id="UP000183700">
    <property type="component" value="Unassembled WGS sequence"/>
</dbReference>
<dbReference type="EMBL" id="JXKM01000011">
    <property type="protein sequence ID" value="OJG34876.1"/>
    <property type="molecule type" value="Genomic_DNA"/>
</dbReference>